<evidence type="ECO:0000313" key="7">
    <source>
        <dbReference type="EMBL" id="CAF1632229.1"/>
    </source>
</evidence>
<evidence type="ECO:0000256" key="4">
    <source>
        <dbReference type="SAM" id="MobiDB-lite"/>
    </source>
</evidence>
<dbReference type="Proteomes" id="UP000681720">
    <property type="component" value="Unassembled WGS sequence"/>
</dbReference>
<dbReference type="EMBL" id="CAJNOW010014350">
    <property type="protein sequence ID" value="CAF1632229.1"/>
    <property type="molecule type" value="Genomic_DNA"/>
</dbReference>
<dbReference type="Proteomes" id="UP000663856">
    <property type="component" value="Unassembled WGS sequence"/>
</dbReference>
<evidence type="ECO:0000313" key="16">
    <source>
        <dbReference type="Proteomes" id="UP000663866"/>
    </source>
</evidence>
<name>A0A816KGE3_9BILA</name>
<dbReference type="OrthoDB" id="2441647at2759"/>
<feature type="region of interest" description="Disordered" evidence="4">
    <location>
        <begin position="472"/>
        <end position="537"/>
    </location>
</feature>
<dbReference type="GO" id="GO:0005200">
    <property type="term" value="F:structural constituent of cytoskeleton"/>
    <property type="evidence" value="ECO:0007669"/>
    <property type="project" value="TreeGrafter"/>
</dbReference>
<dbReference type="EMBL" id="CAJNRE010000083">
    <property type="protein sequence ID" value="CAF1916772.1"/>
    <property type="molecule type" value="Genomic_DNA"/>
</dbReference>
<keyword evidence="16" id="KW-1185">Reference proteome</keyword>
<dbReference type="GO" id="GO:0005882">
    <property type="term" value="C:intermediate filament"/>
    <property type="evidence" value="ECO:0007669"/>
    <property type="project" value="UniProtKB-KW"/>
</dbReference>
<dbReference type="EMBL" id="CAJOBH010000522">
    <property type="protein sequence ID" value="CAF3798548.1"/>
    <property type="molecule type" value="Genomic_DNA"/>
</dbReference>
<keyword evidence="2 3" id="KW-0175">Coiled coil</keyword>
<dbReference type="Proteomes" id="UP000663866">
    <property type="component" value="Unassembled WGS sequence"/>
</dbReference>
<dbReference type="GO" id="GO:0007097">
    <property type="term" value="P:nuclear migration"/>
    <property type="evidence" value="ECO:0007669"/>
    <property type="project" value="TreeGrafter"/>
</dbReference>
<evidence type="ECO:0000313" key="14">
    <source>
        <dbReference type="EMBL" id="CAF4032485.1"/>
    </source>
</evidence>
<evidence type="ECO:0000313" key="6">
    <source>
        <dbReference type="EMBL" id="CAF1200002.1"/>
    </source>
</evidence>
<dbReference type="EMBL" id="CAJOBF010002411">
    <property type="protein sequence ID" value="CAF4032485.1"/>
    <property type="molecule type" value="Genomic_DNA"/>
</dbReference>
<dbReference type="EMBL" id="CAJOBG010000132">
    <property type="protein sequence ID" value="CAF3763711.1"/>
    <property type="molecule type" value="Genomic_DNA"/>
</dbReference>
<dbReference type="Proteomes" id="UP000663887">
    <property type="component" value="Unassembled WGS sequence"/>
</dbReference>
<sequence>MPGNNDIDVGYTSQIATRSANIQRHMGSGSGVMTRMYQQYSSSSSGLSAGISGLAAIAGLGGVPLRPIHSGSTVVALNETREREKRELCQLNDKFAQYVEKVRFLEAQNRKLHLELEALQKRSGQGSTKIKEMYEIEMHEAKKLVSETDHERLSAEGKARQAEKELEIYRRKYDSILTARDADRSSIDRLQQQIAENEGQISLFRRRLADLEDEAKRYKAETQRLALEISRLQSEIQNEMMIKNTLDTEKMTLEDELTLLKQTHETSLVELKPTALVGELDTTRFFKNELAEAIRDIRARFEEDSERKRAELHSRYTMQYNDLIIKYKKNGPEPMQMEQQRMQEEKIRTSLLTTRNEVAHMKARNEELNNRISELQISIKQEKTDGDRLITRRSAEIEELKVRLEKLRREYQEISTLKTSLEKEIFTYKELLEGSNNRDGLKQIVGHIMEDARRIESGRITGAYVTGAIGQRSASSSSSQVAQRTLMSGSASSSRYGSSERLVESPGRVSASYGGASGAANSSYSYSTSTSQRDYSS</sequence>
<evidence type="ECO:0000313" key="15">
    <source>
        <dbReference type="Proteomes" id="UP000663824"/>
    </source>
</evidence>
<reference evidence="8" key="1">
    <citation type="submission" date="2021-02" db="EMBL/GenBank/DDBJ databases">
        <authorList>
            <person name="Nowell W R."/>
        </authorList>
    </citation>
    <scope>NUCLEOTIDE SEQUENCE</scope>
</reference>
<dbReference type="Gene3D" id="1.20.5.170">
    <property type="match status" value="1"/>
</dbReference>
<feature type="coiled-coil region" evidence="3">
    <location>
        <begin position="152"/>
        <end position="263"/>
    </location>
</feature>
<dbReference type="GO" id="GO:0031507">
    <property type="term" value="P:heterochromatin formation"/>
    <property type="evidence" value="ECO:0007669"/>
    <property type="project" value="TreeGrafter"/>
</dbReference>
<feature type="compositionally biased region" description="Low complexity" evidence="4">
    <location>
        <begin position="488"/>
        <end position="499"/>
    </location>
</feature>
<evidence type="ECO:0000313" key="11">
    <source>
        <dbReference type="EMBL" id="CAF3763711.1"/>
    </source>
</evidence>
<organism evidence="8 15">
    <name type="scientific">Rotaria magnacalcarata</name>
    <dbReference type="NCBI Taxonomy" id="392030"/>
    <lineage>
        <taxon>Eukaryota</taxon>
        <taxon>Metazoa</taxon>
        <taxon>Spiralia</taxon>
        <taxon>Gnathifera</taxon>
        <taxon>Rotifera</taxon>
        <taxon>Eurotatoria</taxon>
        <taxon>Bdelloidea</taxon>
        <taxon>Philodinida</taxon>
        <taxon>Philodinidae</taxon>
        <taxon>Rotaria</taxon>
    </lineage>
</organism>
<dbReference type="PANTHER" id="PTHR45721:SF12">
    <property type="entry name" value="INTERMEDIATE FILAMENT PROTEIN IFA-1"/>
    <property type="match status" value="1"/>
</dbReference>
<dbReference type="SUPFAM" id="SSF64593">
    <property type="entry name" value="Intermediate filament protein, coiled coil region"/>
    <property type="match status" value="2"/>
</dbReference>
<evidence type="ECO:0000256" key="2">
    <source>
        <dbReference type="ARBA" id="ARBA00023054"/>
    </source>
</evidence>
<dbReference type="Proteomes" id="UP000663834">
    <property type="component" value="Unassembled WGS sequence"/>
</dbReference>
<evidence type="ECO:0000313" key="12">
    <source>
        <dbReference type="EMBL" id="CAF3787763.1"/>
    </source>
</evidence>
<dbReference type="GO" id="GO:0090435">
    <property type="term" value="P:protein localization to nuclear envelope"/>
    <property type="evidence" value="ECO:0007669"/>
    <property type="project" value="TreeGrafter"/>
</dbReference>
<dbReference type="EMBL" id="CAJNOV010005185">
    <property type="protein sequence ID" value="CAF1200002.1"/>
    <property type="molecule type" value="Genomic_DNA"/>
</dbReference>
<dbReference type="Proteomes" id="UP000663855">
    <property type="component" value="Unassembled WGS sequence"/>
</dbReference>
<evidence type="ECO:0000256" key="3">
    <source>
        <dbReference type="SAM" id="Coils"/>
    </source>
</evidence>
<dbReference type="GO" id="GO:0006998">
    <property type="term" value="P:nuclear envelope organization"/>
    <property type="evidence" value="ECO:0007669"/>
    <property type="project" value="TreeGrafter"/>
</dbReference>
<accession>A0A816KGE3</accession>
<dbReference type="Proteomes" id="UP000681967">
    <property type="component" value="Unassembled WGS sequence"/>
</dbReference>
<comment type="caution">
    <text evidence="8">The sequence shown here is derived from an EMBL/GenBank/DDBJ whole genome shotgun (WGS) entry which is preliminary data.</text>
</comment>
<dbReference type="EMBL" id="CAJOBJ010000042">
    <property type="protein sequence ID" value="CAF3787763.1"/>
    <property type="molecule type" value="Genomic_DNA"/>
</dbReference>
<feature type="coiled-coil region" evidence="3">
    <location>
        <begin position="351"/>
        <end position="424"/>
    </location>
</feature>
<evidence type="ECO:0000313" key="8">
    <source>
        <dbReference type="EMBL" id="CAF1916772.1"/>
    </source>
</evidence>
<dbReference type="PROSITE" id="PS51842">
    <property type="entry name" value="IF_ROD_2"/>
    <property type="match status" value="1"/>
</dbReference>
<dbReference type="Proteomes" id="UP000663824">
    <property type="component" value="Unassembled WGS sequence"/>
</dbReference>
<evidence type="ECO:0000256" key="1">
    <source>
        <dbReference type="ARBA" id="ARBA00022754"/>
    </source>
</evidence>
<feature type="compositionally biased region" description="Low complexity" evidence="4">
    <location>
        <begin position="507"/>
        <end position="537"/>
    </location>
</feature>
<evidence type="ECO:0000313" key="10">
    <source>
        <dbReference type="EMBL" id="CAF2069049.1"/>
    </source>
</evidence>
<dbReference type="Pfam" id="PF00038">
    <property type="entry name" value="Filament"/>
    <property type="match status" value="1"/>
</dbReference>
<dbReference type="GO" id="GO:0051664">
    <property type="term" value="P:nuclear pore localization"/>
    <property type="evidence" value="ECO:0007669"/>
    <property type="project" value="TreeGrafter"/>
</dbReference>
<dbReference type="EMBL" id="CAJNRF010000333">
    <property type="protein sequence ID" value="CAF1955179.1"/>
    <property type="molecule type" value="Genomic_DNA"/>
</dbReference>
<dbReference type="InterPro" id="IPR039008">
    <property type="entry name" value="IF_rod_dom"/>
</dbReference>
<dbReference type="PANTHER" id="PTHR45721">
    <property type="entry name" value="LAMIN DM0-RELATED"/>
    <property type="match status" value="1"/>
</dbReference>
<dbReference type="SMART" id="SM01391">
    <property type="entry name" value="Filament"/>
    <property type="match status" value="1"/>
</dbReference>
<dbReference type="EMBL" id="CAJNRG010004773">
    <property type="protein sequence ID" value="CAF2069049.1"/>
    <property type="molecule type" value="Genomic_DNA"/>
</dbReference>
<dbReference type="Proteomes" id="UP000663842">
    <property type="component" value="Unassembled WGS sequence"/>
</dbReference>
<gene>
    <name evidence="13" type="ORF">BYL167_LOCUS2862</name>
    <name evidence="6" type="ORF">CJN711_LOCUS11965</name>
    <name evidence="12" type="ORF">GIL414_LOCUS377</name>
    <name evidence="7" type="ORF">KQP761_LOCUS26443</name>
    <name evidence="8" type="ORF">MBJ925_LOCUS1330</name>
    <name evidence="11" type="ORF">OVN521_LOCUS1836</name>
    <name evidence="14" type="ORF">UXM345_LOCUS18088</name>
    <name evidence="9" type="ORF">WKI299_LOCUS2561</name>
    <name evidence="10" type="ORF">XDN619_LOCUS12174</name>
</gene>
<dbReference type="AlphaFoldDB" id="A0A816KGE3"/>
<protein>
    <recommendedName>
        <fullName evidence="5">IF rod domain-containing protein</fullName>
    </recommendedName>
</protein>
<evidence type="ECO:0000313" key="13">
    <source>
        <dbReference type="EMBL" id="CAF3798548.1"/>
    </source>
</evidence>
<keyword evidence="1" id="KW-0403">Intermediate filament</keyword>
<dbReference type="GO" id="GO:0005652">
    <property type="term" value="C:nuclear lamina"/>
    <property type="evidence" value="ECO:0007669"/>
    <property type="project" value="TreeGrafter"/>
</dbReference>
<evidence type="ECO:0000313" key="9">
    <source>
        <dbReference type="EMBL" id="CAF1955179.1"/>
    </source>
</evidence>
<proteinExistence type="predicted"/>
<feature type="domain" description="IF rod" evidence="5">
    <location>
        <begin position="84"/>
        <end position="439"/>
    </location>
</feature>
<evidence type="ECO:0000259" key="5">
    <source>
        <dbReference type="PROSITE" id="PS51842"/>
    </source>
</evidence>